<evidence type="ECO:0000259" key="10">
    <source>
        <dbReference type="PROSITE" id="PS51352"/>
    </source>
</evidence>
<feature type="chain" id="PRO_5032803904" description="Thiol:disulfide interchange protein" evidence="9">
    <location>
        <begin position="23"/>
        <end position="209"/>
    </location>
</feature>
<keyword evidence="6" id="KW-0676">Redox-active center</keyword>
<dbReference type="RefSeq" id="WP_168877828.1">
    <property type="nucleotide sequence ID" value="NZ_JABAIM010000003.1"/>
</dbReference>
<comment type="caution">
    <text evidence="11">The sequence shown here is derived from an EMBL/GenBank/DDBJ whole genome shotgun (WGS) entry which is preliminary data.</text>
</comment>
<reference evidence="11 12" key="1">
    <citation type="submission" date="2020-04" db="EMBL/GenBank/DDBJ databases">
        <title>Draft genome of Leeia sp. IMCC25680.</title>
        <authorList>
            <person name="Song J."/>
            <person name="Cho J.-C."/>
        </authorList>
    </citation>
    <scope>NUCLEOTIDE SEQUENCE [LARGE SCALE GENOMIC DNA]</scope>
    <source>
        <strain evidence="11 12">IMCC25680</strain>
    </source>
</reference>
<keyword evidence="4 7" id="KW-0574">Periplasm</keyword>
<dbReference type="AlphaFoldDB" id="A0A847SB76"/>
<evidence type="ECO:0000256" key="8">
    <source>
        <dbReference type="PIRSR" id="PIRSR001488-1"/>
    </source>
</evidence>
<comment type="similarity">
    <text evidence="2">Belongs to the thioredoxin family. DsbA subfamily.</text>
</comment>
<dbReference type="CDD" id="cd03019">
    <property type="entry name" value="DsbA_DsbA"/>
    <property type="match status" value="1"/>
</dbReference>
<evidence type="ECO:0000256" key="6">
    <source>
        <dbReference type="ARBA" id="ARBA00023284"/>
    </source>
</evidence>
<feature type="signal peptide" evidence="9">
    <location>
        <begin position="1"/>
        <end position="22"/>
    </location>
</feature>
<dbReference type="Pfam" id="PF01323">
    <property type="entry name" value="DSBA"/>
    <property type="match status" value="1"/>
</dbReference>
<gene>
    <name evidence="11" type="ORF">HF682_13410</name>
</gene>
<accession>A0A847SB76</accession>
<dbReference type="Proteomes" id="UP000587991">
    <property type="component" value="Unassembled WGS sequence"/>
</dbReference>
<keyword evidence="5 7" id="KW-1015">Disulfide bond</keyword>
<sequence length="209" mass="23058">MKAGWKWLLATVALAGSLVAQAAQPWINMPNPMPVQAPKGKVEVIEFFWLGCPHCYHLEPKLNAWLKTLPADVQFRRVHAAWNAGMQKHAQLYATIETLKMPQLIGPAFDAIHKQELELRDADVVKDWAGKQKVNGKPLNAATFMGVYNSFGVQTYANRAPKVTQDYGISGVPTFVVQGKFMTSVSDAGGEDQLFAVLNQLIAQSRKAP</sequence>
<feature type="disulfide bond" description="Redox-active" evidence="8">
    <location>
        <begin position="52"/>
        <end position="55"/>
    </location>
</feature>
<dbReference type="PANTHER" id="PTHR35891:SF3">
    <property type="entry name" value="THIOL:DISULFIDE INTERCHANGE PROTEIN DSBL"/>
    <property type="match status" value="1"/>
</dbReference>
<evidence type="ECO:0000313" key="11">
    <source>
        <dbReference type="EMBL" id="NLR76157.1"/>
    </source>
</evidence>
<evidence type="ECO:0000256" key="2">
    <source>
        <dbReference type="ARBA" id="ARBA00005791"/>
    </source>
</evidence>
<evidence type="ECO:0000313" key="12">
    <source>
        <dbReference type="Proteomes" id="UP000587991"/>
    </source>
</evidence>
<feature type="domain" description="Thioredoxin" evidence="10">
    <location>
        <begin position="13"/>
        <end position="203"/>
    </location>
</feature>
<evidence type="ECO:0000256" key="1">
    <source>
        <dbReference type="ARBA" id="ARBA00004418"/>
    </source>
</evidence>
<dbReference type="EMBL" id="JABAIM010000003">
    <property type="protein sequence ID" value="NLR76157.1"/>
    <property type="molecule type" value="Genomic_DNA"/>
</dbReference>
<evidence type="ECO:0000256" key="9">
    <source>
        <dbReference type="SAM" id="SignalP"/>
    </source>
</evidence>
<organism evidence="11 12">
    <name type="scientific">Leeia aquatica</name>
    <dbReference type="NCBI Taxonomy" id="2725557"/>
    <lineage>
        <taxon>Bacteria</taxon>
        <taxon>Pseudomonadati</taxon>
        <taxon>Pseudomonadota</taxon>
        <taxon>Betaproteobacteria</taxon>
        <taxon>Neisseriales</taxon>
        <taxon>Leeiaceae</taxon>
        <taxon>Leeia</taxon>
    </lineage>
</organism>
<evidence type="ECO:0000256" key="7">
    <source>
        <dbReference type="PIRNR" id="PIRNR001488"/>
    </source>
</evidence>
<dbReference type="InterPro" id="IPR050824">
    <property type="entry name" value="Thiol_disulfide_DsbA"/>
</dbReference>
<dbReference type="PIRSF" id="PIRSF001488">
    <property type="entry name" value="Tdi_protein"/>
    <property type="match status" value="1"/>
</dbReference>
<dbReference type="GO" id="GO:0015036">
    <property type="term" value="F:disulfide oxidoreductase activity"/>
    <property type="evidence" value="ECO:0007669"/>
    <property type="project" value="UniProtKB-ARBA"/>
</dbReference>
<evidence type="ECO:0000256" key="4">
    <source>
        <dbReference type="ARBA" id="ARBA00022764"/>
    </source>
</evidence>
<dbReference type="SUPFAM" id="SSF52833">
    <property type="entry name" value="Thioredoxin-like"/>
    <property type="match status" value="1"/>
</dbReference>
<dbReference type="InterPro" id="IPR036249">
    <property type="entry name" value="Thioredoxin-like_sf"/>
</dbReference>
<dbReference type="PROSITE" id="PS00194">
    <property type="entry name" value="THIOREDOXIN_1"/>
    <property type="match status" value="1"/>
</dbReference>
<dbReference type="PROSITE" id="PS51352">
    <property type="entry name" value="THIOREDOXIN_2"/>
    <property type="match status" value="1"/>
</dbReference>
<dbReference type="PANTHER" id="PTHR35891">
    <property type="entry name" value="THIOL:DISULFIDE INTERCHANGE PROTEIN DSBA"/>
    <property type="match status" value="1"/>
</dbReference>
<name>A0A847SB76_9NEIS</name>
<dbReference type="InterPro" id="IPR017937">
    <property type="entry name" value="Thioredoxin_CS"/>
</dbReference>
<dbReference type="InterPro" id="IPR023205">
    <property type="entry name" value="DsbA/DsbL"/>
</dbReference>
<protein>
    <recommendedName>
        <fullName evidence="7">Thiol:disulfide interchange protein</fullName>
    </recommendedName>
</protein>
<dbReference type="InterPro" id="IPR001853">
    <property type="entry name" value="DSBA-like_thioredoxin_dom"/>
</dbReference>
<evidence type="ECO:0000256" key="5">
    <source>
        <dbReference type="ARBA" id="ARBA00023157"/>
    </source>
</evidence>
<keyword evidence="12" id="KW-1185">Reference proteome</keyword>
<keyword evidence="3 9" id="KW-0732">Signal</keyword>
<evidence type="ECO:0000256" key="3">
    <source>
        <dbReference type="ARBA" id="ARBA00022729"/>
    </source>
</evidence>
<dbReference type="InterPro" id="IPR013766">
    <property type="entry name" value="Thioredoxin_domain"/>
</dbReference>
<dbReference type="GO" id="GO:0042597">
    <property type="term" value="C:periplasmic space"/>
    <property type="evidence" value="ECO:0007669"/>
    <property type="project" value="UniProtKB-SubCell"/>
</dbReference>
<proteinExistence type="inferred from homology"/>
<dbReference type="Gene3D" id="3.40.30.10">
    <property type="entry name" value="Glutaredoxin"/>
    <property type="match status" value="1"/>
</dbReference>
<comment type="subcellular location">
    <subcellularLocation>
        <location evidence="1 7">Periplasm</location>
    </subcellularLocation>
</comment>